<dbReference type="InterPro" id="IPR050767">
    <property type="entry name" value="Sel1_AlgK"/>
</dbReference>
<keyword evidence="1" id="KW-0472">Membrane</keyword>
<keyword evidence="1" id="KW-0812">Transmembrane</keyword>
<dbReference type="InterPro" id="IPR006597">
    <property type="entry name" value="Sel1-like"/>
</dbReference>
<reference evidence="3" key="1">
    <citation type="submission" date="2017-09" db="EMBL/GenBank/DDBJ databases">
        <title>FDA dAtabase for Regulatory Grade micrObial Sequences (FDA-ARGOS): Supporting development and validation of Infectious Disease Dx tests.</title>
        <authorList>
            <person name="Minogue T."/>
            <person name="Wolcott M."/>
            <person name="Wasieloski L."/>
            <person name="Aguilar W."/>
            <person name="Moore D."/>
            <person name="Tallon L."/>
            <person name="Sadzewicz L."/>
            <person name="Ott S."/>
            <person name="Zhao X."/>
            <person name="Nagaraj S."/>
            <person name="Vavikolanu K."/>
            <person name="Aluvathingal J."/>
            <person name="Nadendla S."/>
            <person name="Sichtig H."/>
        </authorList>
    </citation>
    <scope>NUCLEOTIDE SEQUENCE [LARGE SCALE GENOMIC DNA]</scope>
    <source>
        <strain evidence="3">FDAARGOS_390</strain>
    </source>
</reference>
<evidence type="ECO:0000313" key="3">
    <source>
        <dbReference type="Proteomes" id="UP000220629"/>
    </source>
</evidence>
<dbReference type="AlphaFoldDB" id="A0A2A7S0R3"/>
<comment type="caution">
    <text evidence="2">The sequence shown here is derived from an EMBL/GenBank/DDBJ whole genome shotgun (WGS) entry which is preliminary data.</text>
</comment>
<dbReference type="InterPro" id="IPR011990">
    <property type="entry name" value="TPR-like_helical_dom_sf"/>
</dbReference>
<dbReference type="EMBL" id="PDDY01000004">
    <property type="protein sequence ID" value="PEH36830.1"/>
    <property type="molecule type" value="Genomic_DNA"/>
</dbReference>
<proteinExistence type="predicted"/>
<organism evidence="2 3">
    <name type="scientific">Burkholderia gladioli</name>
    <name type="common">Pseudomonas marginata</name>
    <name type="synonym">Phytomonas marginata</name>
    <dbReference type="NCBI Taxonomy" id="28095"/>
    <lineage>
        <taxon>Bacteria</taxon>
        <taxon>Pseudomonadati</taxon>
        <taxon>Pseudomonadota</taxon>
        <taxon>Betaproteobacteria</taxon>
        <taxon>Burkholderiales</taxon>
        <taxon>Burkholderiaceae</taxon>
        <taxon>Burkholderia</taxon>
    </lineage>
</organism>
<dbReference type="Pfam" id="PF08238">
    <property type="entry name" value="Sel1"/>
    <property type="match status" value="5"/>
</dbReference>
<dbReference type="SMART" id="SM00671">
    <property type="entry name" value="SEL1"/>
    <property type="match status" value="4"/>
</dbReference>
<evidence type="ECO:0000256" key="1">
    <source>
        <dbReference type="SAM" id="Phobius"/>
    </source>
</evidence>
<evidence type="ECO:0000313" key="2">
    <source>
        <dbReference type="EMBL" id="PEH36830.1"/>
    </source>
</evidence>
<dbReference type="Proteomes" id="UP000220629">
    <property type="component" value="Unassembled WGS sequence"/>
</dbReference>
<feature type="transmembrane region" description="Helical" evidence="1">
    <location>
        <begin position="36"/>
        <end position="56"/>
    </location>
</feature>
<accession>A0A2A7S0R3</accession>
<sequence>MRMFDSLSAGASATVSASISAPARGLARLARANLPAAGMLAVAALLAAGVAAAGWGGGATHADRVQIEQWRAMVAQAGEPHAMQQLRELARDGRGDAQVALGGALLDSRDSGLRDEGLGWLETAAEADPAAHAGATALSVRDAHLALGRARFFGSGGVARDYRRALALLRPAAEAGDAAAAYYVGLIYRSGYGVSADPAEAARWFTRAARQALPAAQFMLANAYRDGTGVPRDEARALALYRSAAEHELPEAVQALAMAYRSGELGVKRDEDAYHAQWLEAAHALKHPASAP</sequence>
<dbReference type="SUPFAM" id="SSF81901">
    <property type="entry name" value="HCP-like"/>
    <property type="match status" value="1"/>
</dbReference>
<evidence type="ECO:0008006" key="4">
    <source>
        <dbReference type="Google" id="ProtNLM"/>
    </source>
</evidence>
<keyword evidence="1" id="KW-1133">Transmembrane helix</keyword>
<dbReference type="PANTHER" id="PTHR11102:SF160">
    <property type="entry name" value="ERAD-ASSOCIATED E3 UBIQUITIN-PROTEIN LIGASE COMPONENT HRD3"/>
    <property type="match status" value="1"/>
</dbReference>
<name>A0A2A7S0R3_BURGA</name>
<gene>
    <name evidence="2" type="ORF">CRM94_19720</name>
</gene>
<dbReference type="PANTHER" id="PTHR11102">
    <property type="entry name" value="SEL-1-LIKE PROTEIN"/>
    <property type="match status" value="1"/>
</dbReference>
<dbReference type="RefSeq" id="WP_098153575.1">
    <property type="nucleotide sequence ID" value="NZ_CADEXJ010000001.1"/>
</dbReference>
<dbReference type="Gene3D" id="1.25.40.10">
    <property type="entry name" value="Tetratricopeptide repeat domain"/>
    <property type="match status" value="1"/>
</dbReference>
<protein>
    <recommendedName>
        <fullName evidence="4">Sel1 repeat family protein</fullName>
    </recommendedName>
</protein>